<dbReference type="AlphaFoldDB" id="A0A9D1IIN9"/>
<dbReference type="PANTHER" id="PTHR34501">
    <property type="entry name" value="PROTEIN YDDL-RELATED"/>
    <property type="match status" value="1"/>
</dbReference>
<keyword evidence="4" id="KW-1134">Transmembrane beta strand</keyword>
<dbReference type="GO" id="GO:0006811">
    <property type="term" value="P:monoatomic ion transport"/>
    <property type="evidence" value="ECO:0007669"/>
    <property type="project" value="UniProtKB-KW"/>
</dbReference>
<keyword evidence="8" id="KW-0626">Porin</keyword>
<feature type="domain" description="Porin" evidence="12">
    <location>
        <begin position="7"/>
        <end position="375"/>
    </location>
</feature>
<accession>A0A9D1IIN9</accession>
<evidence type="ECO:0000256" key="10">
    <source>
        <dbReference type="ARBA" id="ARBA00023237"/>
    </source>
</evidence>
<dbReference type="InterPro" id="IPR050298">
    <property type="entry name" value="Gram-neg_bact_OMP"/>
</dbReference>
<reference evidence="13" key="2">
    <citation type="journal article" date="2021" name="PeerJ">
        <title>Extensive microbial diversity within the chicken gut microbiome revealed by metagenomics and culture.</title>
        <authorList>
            <person name="Gilroy R."/>
            <person name="Ravi A."/>
            <person name="Getino M."/>
            <person name="Pursley I."/>
            <person name="Horton D.L."/>
            <person name="Alikhan N.F."/>
            <person name="Baker D."/>
            <person name="Gharbi K."/>
            <person name="Hall N."/>
            <person name="Watson M."/>
            <person name="Adriaenssens E.M."/>
            <person name="Foster-Nyarko E."/>
            <person name="Jarju S."/>
            <person name="Secka A."/>
            <person name="Antonio M."/>
            <person name="Oren A."/>
            <person name="Chaudhuri R.R."/>
            <person name="La Ragione R."/>
            <person name="Hildebrand F."/>
            <person name="Pallen M.J."/>
        </authorList>
    </citation>
    <scope>NUCLEOTIDE SEQUENCE</scope>
    <source>
        <strain evidence="13">7463</strain>
    </source>
</reference>
<dbReference type="SUPFAM" id="SSF56935">
    <property type="entry name" value="Porins"/>
    <property type="match status" value="1"/>
</dbReference>
<keyword evidence="10" id="KW-0998">Cell outer membrane</keyword>
<protein>
    <submittedName>
        <fullName evidence="13">Porin</fullName>
    </submittedName>
</protein>
<evidence type="ECO:0000256" key="8">
    <source>
        <dbReference type="ARBA" id="ARBA00023114"/>
    </source>
</evidence>
<feature type="chain" id="PRO_5039285347" evidence="11">
    <location>
        <begin position="21"/>
        <end position="402"/>
    </location>
</feature>
<dbReference type="Gene3D" id="2.40.160.10">
    <property type="entry name" value="Porin"/>
    <property type="match status" value="1"/>
</dbReference>
<keyword evidence="7" id="KW-0406">Ion transport</keyword>
<evidence type="ECO:0000256" key="11">
    <source>
        <dbReference type="SAM" id="SignalP"/>
    </source>
</evidence>
<dbReference type="PANTHER" id="PTHR34501:SF9">
    <property type="entry name" value="MAJOR OUTER MEMBRANE PROTEIN P.IA"/>
    <property type="match status" value="1"/>
</dbReference>
<dbReference type="InterPro" id="IPR033900">
    <property type="entry name" value="Gram_neg_porin_domain"/>
</dbReference>
<evidence type="ECO:0000256" key="3">
    <source>
        <dbReference type="ARBA" id="ARBA00022448"/>
    </source>
</evidence>
<organism evidence="13 14">
    <name type="scientific">Candidatus Aphodousia faecigallinarum</name>
    <dbReference type="NCBI Taxonomy" id="2840677"/>
    <lineage>
        <taxon>Bacteria</taxon>
        <taxon>Pseudomonadati</taxon>
        <taxon>Pseudomonadota</taxon>
        <taxon>Betaproteobacteria</taxon>
        <taxon>Burkholderiales</taxon>
        <taxon>Sutterellaceae</taxon>
        <taxon>Sutterellaceae incertae sedis</taxon>
        <taxon>Candidatus Aphodousia</taxon>
    </lineage>
</organism>
<comment type="subunit">
    <text evidence="2">Homotrimer.</text>
</comment>
<dbReference type="Pfam" id="PF13609">
    <property type="entry name" value="Porin_4"/>
    <property type="match status" value="1"/>
</dbReference>
<name>A0A9D1IIN9_9BURK</name>
<keyword evidence="3" id="KW-0813">Transport</keyword>
<evidence type="ECO:0000259" key="12">
    <source>
        <dbReference type="Pfam" id="PF13609"/>
    </source>
</evidence>
<dbReference type="GO" id="GO:0009279">
    <property type="term" value="C:cell outer membrane"/>
    <property type="evidence" value="ECO:0007669"/>
    <property type="project" value="UniProtKB-SubCell"/>
</dbReference>
<evidence type="ECO:0000256" key="1">
    <source>
        <dbReference type="ARBA" id="ARBA00004571"/>
    </source>
</evidence>
<evidence type="ECO:0000313" key="13">
    <source>
        <dbReference type="EMBL" id="HIU38018.1"/>
    </source>
</evidence>
<comment type="caution">
    <text evidence="13">The sequence shown here is derived from an EMBL/GenBank/DDBJ whole genome shotgun (WGS) entry which is preliminary data.</text>
</comment>
<dbReference type="Proteomes" id="UP000824083">
    <property type="component" value="Unassembled WGS sequence"/>
</dbReference>
<evidence type="ECO:0000256" key="9">
    <source>
        <dbReference type="ARBA" id="ARBA00023136"/>
    </source>
</evidence>
<comment type="subcellular location">
    <subcellularLocation>
        <location evidence="1">Cell outer membrane</location>
        <topology evidence="1">Multi-pass membrane protein</topology>
    </subcellularLocation>
</comment>
<dbReference type="InterPro" id="IPR023614">
    <property type="entry name" value="Porin_dom_sf"/>
</dbReference>
<dbReference type="GO" id="GO:0046930">
    <property type="term" value="C:pore complex"/>
    <property type="evidence" value="ECO:0007669"/>
    <property type="project" value="UniProtKB-KW"/>
</dbReference>
<gene>
    <name evidence="13" type="ORF">IAC56_07090</name>
</gene>
<proteinExistence type="predicted"/>
<keyword evidence="9" id="KW-0472">Membrane</keyword>
<evidence type="ECO:0000256" key="4">
    <source>
        <dbReference type="ARBA" id="ARBA00022452"/>
    </source>
</evidence>
<evidence type="ECO:0000256" key="7">
    <source>
        <dbReference type="ARBA" id="ARBA00023065"/>
    </source>
</evidence>
<feature type="signal peptide" evidence="11">
    <location>
        <begin position="1"/>
        <end position="20"/>
    </location>
</feature>
<keyword evidence="6 11" id="KW-0732">Signal</keyword>
<evidence type="ECO:0000313" key="14">
    <source>
        <dbReference type="Proteomes" id="UP000824083"/>
    </source>
</evidence>
<dbReference type="EMBL" id="DVMY01000105">
    <property type="protein sequence ID" value="HIU38018.1"/>
    <property type="molecule type" value="Genomic_DNA"/>
</dbReference>
<evidence type="ECO:0000256" key="5">
    <source>
        <dbReference type="ARBA" id="ARBA00022692"/>
    </source>
</evidence>
<dbReference type="CDD" id="cd00342">
    <property type="entry name" value="gram_neg_porins"/>
    <property type="match status" value="1"/>
</dbReference>
<keyword evidence="5" id="KW-0812">Transmembrane</keyword>
<sequence>MKKTLAAVAVLGAFAGSAFAADVTMYGRIDTGLHYNNNQVDVDGQQIVDADKFEMGSGLSTGSRLGLKGTEEINEDLKAAFVLEHGFNSDDGGDSDSNRFFNRESSVQLISDTYGTLAFGRMGTIASDAGTFGFYAGAVNPFGSGWSAVGGQGVGAKISALNDGRYDNTITYKSPTFAGTTVYAQYSMKGDNFNADQKTYDENTHRVDRYAALGVNFATGALNLAAVVDWVDEACTGSNPVKEPEDKYTFNVGGSYDFGVMKAFLAAQYFQNANDVGLMGTLVNDSGVLGTSVVDGKEVANKFSADELKGYSVALGATVPAMGGNFLMSVSYTDAEDDAKDATAEFTGYQAAVAYQYPLSKRTVLYTGVGYTNREADKLNAVEGNKAEQETYDVSFGMVHYF</sequence>
<evidence type="ECO:0000256" key="2">
    <source>
        <dbReference type="ARBA" id="ARBA00011233"/>
    </source>
</evidence>
<dbReference type="InterPro" id="IPR002299">
    <property type="entry name" value="Porin_Neis"/>
</dbReference>
<reference evidence="13" key="1">
    <citation type="submission" date="2020-10" db="EMBL/GenBank/DDBJ databases">
        <authorList>
            <person name="Gilroy R."/>
        </authorList>
    </citation>
    <scope>NUCLEOTIDE SEQUENCE</scope>
    <source>
        <strain evidence="13">7463</strain>
    </source>
</reference>
<dbReference type="PRINTS" id="PR00184">
    <property type="entry name" value="NEISSPPORIN"/>
</dbReference>
<dbReference type="GO" id="GO:0015288">
    <property type="term" value="F:porin activity"/>
    <property type="evidence" value="ECO:0007669"/>
    <property type="project" value="UniProtKB-KW"/>
</dbReference>
<evidence type="ECO:0000256" key="6">
    <source>
        <dbReference type="ARBA" id="ARBA00022729"/>
    </source>
</evidence>